<reference evidence="1 2" key="1">
    <citation type="journal article" date="2018" name="Front. Plant Sci.">
        <title>Red Clover (Trifolium pratense) and Zigzag Clover (T. medium) - A Picture of Genomic Similarities and Differences.</title>
        <authorList>
            <person name="Dluhosova J."/>
            <person name="Istvanek J."/>
            <person name="Nedelnik J."/>
            <person name="Repkova J."/>
        </authorList>
    </citation>
    <scope>NUCLEOTIDE SEQUENCE [LARGE SCALE GENOMIC DNA]</scope>
    <source>
        <strain evidence="2">cv. 10/8</strain>
        <tissue evidence="1">Leaf</tissue>
    </source>
</reference>
<protein>
    <submittedName>
        <fullName evidence="1">Uncharacterized protein</fullName>
    </submittedName>
</protein>
<evidence type="ECO:0000313" key="2">
    <source>
        <dbReference type="Proteomes" id="UP000265520"/>
    </source>
</evidence>
<sequence>MEPARRAGVLARCAGQLTSSRYLYWKVRIAQADMARRAEENFKSDCITVTCALRRAYGAARQH</sequence>
<accession>A0A392SJT9</accession>
<evidence type="ECO:0000313" key="1">
    <source>
        <dbReference type="EMBL" id="MCI48919.1"/>
    </source>
</evidence>
<keyword evidence="2" id="KW-1185">Reference proteome</keyword>
<dbReference type="Proteomes" id="UP000265520">
    <property type="component" value="Unassembled WGS sequence"/>
</dbReference>
<proteinExistence type="predicted"/>
<comment type="caution">
    <text evidence="1">The sequence shown here is derived from an EMBL/GenBank/DDBJ whole genome shotgun (WGS) entry which is preliminary data.</text>
</comment>
<name>A0A392SJT9_9FABA</name>
<dbReference type="EMBL" id="LXQA010393372">
    <property type="protein sequence ID" value="MCI48919.1"/>
    <property type="molecule type" value="Genomic_DNA"/>
</dbReference>
<organism evidence="1 2">
    <name type="scientific">Trifolium medium</name>
    <dbReference type="NCBI Taxonomy" id="97028"/>
    <lineage>
        <taxon>Eukaryota</taxon>
        <taxon>Viridiplantae</taxon>
        <taxon>Streptophyta</taxon>
        <taxon>Embryophyta</taxon>
        <taxon>Tracheophyta</taxon>
        <taxon>Spermatophyta</taxon>
        <taxon>Magnoliopsida</taxon>
        <taxon>eudicotyledons</taxon>
        <taxon>Gunneridae</taxon>
        <taxon>Pentapetalae</taxon>
        <taxon>rosids</taxon>
        <taxon>fabids</taxon>
        <taxon>Fabales</taxon>
        <taxon>Fabaceae</taxon>
        <taxon>Papilionoideae</taxon>
        <taxon>50 kb inversion clade</taxon>
        <taxon>NPAAA clade</taxon>
        <taxon>Hologalegina</taxon>
        <taxon>IRL clade</taxon>
        <taxon>Trifolieae</taxon>
        <taxon>Trifolium</taxon>
    </lineage>
</organism>
<dbReference type="AlphaFoldDB" id="A0A392SJT9"/>